<gene>
    <name evidence="1" type="primary">12</name>
    <name evidence="1" type="ORF">SEA_AZIRA_12</name>
</gene>
<proteinExistence type="predicted"/>
<evidence type="ECO:0000313" key="2">
    <source>
        <dbReference type="Proteomes" id="UP001223098"/>
    </source>
</evidence>
<dbReference type="Proteomes" id="UP001223098">
    <property type="component" value="Segment"/>
</dbReference>
<reference evidence="1 2" key="1">
    <citation type="submission" date="2023-03" db="EMBL/GenBank/DDBJ databases">
        <authorList>
            <person name="McGarrah C.E.E."/>
            <person name="Algarin-Martinez E.D."/>
            <person name="Cavasini M.E.D."/>
            <person name="Correa V."/>
            <person name="Danielson D.F."/>
            <person name="Dean W.R."/>
            <person name="French J.L."/>
            <person name="Gaskin N."/>
            <person name="Jain U."/>
            <person name="Janvier J."/>
            <person name="Macumber B.M."/>
            <person name="Martini F.K."/>
            <person name="Mazzei S.G."/>
            <person name="Mujica J.M."/>
            <person name="Odegaard O."/>
            <person name="Quarterman C."/>
            <person name="Rand T.M."/>
            <person name="Seidensticker N.S."/>
            <person name="Serrano T."/>
            <person name="Soltys A."/>
            <person name="Ungrey M.D."/>
            <person name="Pollenz R.S."/>
            <person name="Russell D.A."/>
            <person name="Jacobs-Sera D."/>
            <person name="Hatfull G.F."/>
        </authorList>
    </citation>
    <scope>NUCLEOTIDE SEQUENCE [LARGE SCALE GENOMIC DNA]</scope>
</reference>
<sequence>MKARVPVTHQPYIGVGLDDYNNEVESWQEPGIDRKCYGFNFPDSQEPITEGHNRLVVDRIMLVPKSWVNLVTPQDRFVNPDEPDITYQVEGVPGSAKYNPFRWNPGGVVLLRRVDG</sequence>
<protein>
    <submittedName>
        <fullName evidence="1">Head-to-tail stopper</fullName>
    </submittedName>
</protein>
<keyword evidence="2" id="KW-1185">Reference proteome</keyword>
<organism evidence="1 2">
    <name type="scientific">Gordonia phage Azira</name>
    <dbReference type="NCBI Taxonomy" id="3035369"/>
    <lineage>
        <taxon>Viruses</taxon>
        <taxon>Duplodnaviria</taxon>
        <taxon>Heunggongvirae</taxon>
        <taxon>Uroviricota</taxon>
        <taxon>Caudoviricetes</taxon>
        <taxon>Aziravirus</taxon>
        <taxon>Aziravirus azira</taxon>
    </lineage>
</organism>
<dbReference type="KEGG" id="vg:80559206"/>
<dbReference type="RefSeq" id="YP_010842415.1">
    <property type="nucleotide sequence ID" value="NC_079140.1"/>
</dbReference>
<accession>A0AAF0GLZ5</accession>
<dbReference type="GeneID" id="80559206"/>
<name>A0AAF0GLZ5_9CAUD</name>
<dbReference type="EMBL" id="OQ709211">
    <property type="protein sequence ID" value="WGH21018.1"/>
    <property type="molecule type" value="Genomic_DNA"/>
</dbReference>
<evidence type="ECO:0000313" key="1">
    <source>
        <dbReference type="EMBL" id="WGH21018.1"/>
    </source>
</evidence>